<keyword evidence="3" id="KW-1185">Reference proteome</keyword>
<dbReference type="OrthoDB" id="6284693at2759"/>
<accession>A0A177B1D0</accession>
<dbReference type="SMART" id="SM01142">
    <property type="entry name" value="DSHCT"/>
    <property type="match status" value="1"/>
</dbReference>
<gene>
    <name evidence="2" type="ORF">A3Q56_04178</name>
</gene>
<proteinExistence type="predicted"/>
<sequence>MRTDSFGVILMEPMYQWSDGNSFENIMENCQNINEGHMVRSVQRLDELIRSIITSLQLVDDHVMCKKMQECSTSIHRNIVFASSLYHK</sequence>
<dbReference type="Proteomes" id="UP000078046">
    <property type="component" value="Unassembled WGS sequence"/>
</dbReference>
<dbReference type="AlphaFoldDB" id="A0A177B1D0"/>
<organism evidence="2 3">
    <name type="scientific">Intoshia linei</name>
    <dbReference type="NCBI Taxonomy" id="1819745"/>
    <lineage>
        <taxon>Eukaryota</taxon>
        <taxon>Metazoa</taxon>
        <taxon>Spiralia</taxon>
        <taxon>Lophotrochozoa</taxon>
        <taxon>Mesozoa</taxon>
        <taxon>Orthonectida</taxon>
        <taxon>Rhopaluridae</taxon>
        <taxon>Intoshia</taxon>
    </lineage>
</organism>
<feature type="domain" description="ATP-dependent RNA helicase Ski2/MTR4 C-terminal" evidence="1">
    <location>
        <begin position="4"/>
        <end position="87"/>
    </location>
</feature>
<dbReference type="Gene3D" id="1.10.3380.30">
    <property type="match status" value="1"/>
</dbReference>
<protein>
    <recommendedName>
        <fullName evidence="1">ATP-dependent RNA helicase Ski2/MTR4 C-terminal domain-containing protein</fullName>
    </recommendedName>
</protein>
<name>A0A177B1D0_9BILA</name>
<evidence type="ECO:0000313" key="2">
    <source>
        <dbReference type="EMBL" id="OAF68079.1"/>
    </source>
</evidence>
<evidence type="ECO:0000259" key="1">
    <source>
        <dbReference type="SMART" id="SM01142"/>
    </source>
</evidence>
<comment type="caution">
    <text evidence="2">The sequence shown here is derived from an EMBL/GenBank/DDBJ whole genome shotgun (WGS) entry which is preliminary data.</text>
</comment>
<dbReference type="EMBL" id="LWCA01000517">
    <property type="protein sequence ID" value="OAF68079.1"/>
    <property type="molecule type" value="Genomic_DNA"/>
</dbReference>
<evidence type="ECO:0000313" key="3">
    <source>
        <dbReference type="Proteomes" id="UP000078046"/>
    </source>
</evidence>
<reference evidence="2 3" key="1">
    <citation type="submission" date="2016-04" db="EMBL/GenBank/DDBJ databases">
        <title>The genome of Intoshia linei affirms orthonectids as highly simplified spiralians.</title>
        <authorList>
            <person name="Mikhailov K.V."/>
            <person name="Slusarev G.S."/>
            <person name="Nikitin M.A."/>
            <person name="Logacheva M.D."/>
            <person name="Penin A."/>
            <person name="Aleoshin V."/>
            <person name="Panchin Y.V."/>
        </authorList>
    </citation>
    <scope>NUCLEOTIDE SEQUENCE [LARGE SCALE GENOMIC DNA]</scope>
    <source>
        <strain evidence="2">Intl2013</strain>
        <tissue evidence="2">Whole animal</tissue>
    </source>
</reference>
<dbReference type="Pfam" id="PF08148">
    <property type="entry name" value="DSHCT"/>
    <property type="match status" value="1"/>
</dbReference>
<dbReference type="InterPro" id="IPR012961">
    <property type="entry name" value="Ski2/MTR4_C"/>
</dbReference>